<dbReference type="EMBL" id="KE747818">
    <property type="protein sequence ID" value="RMZ69573.1"/>
    <property type="molecule type" value="Genomic_DNA"/>
</dbReference>
<name>A0A3M7M507_9PLEO</name>
<keyword evidence="2" id="KW-1185">Reference proteome</keyword>
<proteinExistence type="predicted"/>
<dbReference type="AlphaFoldDB" id="A0A3M7M507"/>
<accession>A0A3M7M507</accession>
<evidence type="ECO:0000313" key="2">
    <source>
        <dbReference type="Proteomes" id="UP000265663"/>
    </source>
</evidence>
<sequence>MKSTMAMQSTKRSQLYSTLVPNTLSAYFQNTQSTMSTPSLLYPKDTTLSLSLTAGEHHQEHVRLPLPATYAPTPGYGHDPTLTDGEESWFCARCGDGPYGSWQVSCQNCSTHR</sequence>
<gene>
    <name evidence="1" type="ORF">GMOD_00006403</name>
</gene>
<protein>
    <submittedName>
        <fullName evidence="1">Uncharacterized protein</fullName>
    </submittedName>
</protein>
<dbReference type="Proteomes" id="UP000265663">
    <property type="component" value="Unassembled WGS sequence"/>
</dbReference>
<dbReference type="OrthoDB" id="3800809at2759"/>
<evidence type="ECO:0000313" key="1">
    <source>
        <dbReference type="EMBL" id="RMZ69573.1"/>
    </source>
</evidence>
<organism evidence="1 2">
    <name type="scientific">Pyrenophora seminiperda CCB06</name>
    <dbReference type="NCBI Taxonomy" id="1302712"/>
    <lineage>
        <taxon>Eukaryota</taxon>
        <taxon>Fungi</taxon>
        <taxon>Dikarya</taxon>
        <taxon>Ascomycota</taxon>
        <taxon>Pezizomycotina</taxon>
        <taxon>Dothideomycetes</taxon>
        <taxon>Pleosporomycetidae</taxon>
        <taxon>Pleosporales</taxon>
        <taxon>Pleosporineae</taxon>
        <taxon>Pleosporaceae</taxon>
        <taxon>Pyrenophora</taxon>
    </lineage>
</organism>
<reference evidence="1 2" key="1">
    <citation type="journal article" date="2014" name="PLoS ONE">
        <title>De novo Genome Assembly of the Fungal Plant Pathogen Pyrenophora semeniperda.</title>
        <authorList>
            <person name="Soliai M.M."/>
            <person name="Meyer S.E."/>
            <person name="Udall J.A."/>
            <person name="Elzinga D.E."/>
            <person name="Hermansen R.A."/>
            <person name="Bodily P.M."/>
            <person name="Hart A.A."/>
            <person name="Coleman C.E."/>
        </authorList>
    </citation>
    <scope>NUCLEOTIDE SEQUENCE [LARGE SCALE GENOMIC DNA]</scope>
    <source>
        <strain evidence="1 2">CCB06</strain>
        <tissue evidence="1">Mycelium</tissue>
    </source>
</reference>